<dbReference type="InterPro" id="IPR011250">
    <property type="entry name" value="OMP/PagP_B-barrel"/>
</dbReference>
<dbReference type="OrthoDB" id="1099386at2"/>
<evidence type="ECO:0000256" key="1">
    <source>
        <dbReference type="SAM" id="SignalP"/>
    </source>
</evidence>
<protein>
    <recommendedName>
        <fullName evidence="4">Outer membrane protein beta-barrel domain-containing protein</fullName>
    </recommendedName>
</protein>
<dbReference type="KEGG" id="rbc:BN938_1134"/>
<dbReference type="HOGENOM" id="CLU_120870_0_0_10"/>
<accession>A0A060RCS2</accession>
<dbReference type="EMBL" id="HG934468">
    <property type="protein sequence ID" value="CDN31229.1"/>
    <property type="molecule type" value="Genomic_DNA"/>
</dbReference>
<evidence type="ECO:0000313" key="2">
    <source>
        <dbReference type="EMBL" id="CDN31229.1"/>
    </source>
</evidence>
<keyword evidence="1" id="KW-0732">Signal</keyword>
<dbReference type="Proteomes" id="UP000027616">
    <property type="component" value="Chromosome I"/>
</dbReference>
<organism evidence="2 3">
    <name type="scientific">Mucinivorans hirudinis</name>
    <dbReference type="NCBI Taxonomy" id="1433126"/>
    <lineage>
        <taxon>Bacteria</taxon>
        <taxon>Pseudomonadati</taxon>
        <taxon>Bacteroidota</taxon>
        <taxon>Bacteroidia</taxon>
        <taxon>Bacteroidales</taxon>
        <taxon>Rikenellaceae</taxon>
        <taxon>Mucinivorans</taxon>
    </lineage>
</organism>
<keyword evidence="3" id="KW-1185">Reference proteome</keyword>
<sequence length="177" mass="19270">MKKILMVIVLIASLQTFNTAAAQDGGNFNQNIIKAAWSDATPLAVVNLFTMVNLDNSTTVGAFTGGYRYLTNNSRWALGADFVFTSFTGDDKITKKRVTENYYMLLPTAEYNYIKTRSIRLYSAVGAGAALANDGYLGFAFQVNPVGFRVGGKNIAFFTELGMGFKGYVTAGIELSF</sequence>
<proteinExistence type="predicted"/>
<dbReference type="AlphaFoldDB" id="A0A060RCS2"/>
<evidence type="ECO:0000313" key="3">
    <source>
        <dbReference type="Proteomes" id="UP000027616"/>
    </source>
</evidence>
<feature type="chain" id="PRO_5001586237" description="Outer membrane protein beta-barrel domain-containing protein" evidence="1">
    <location>
        <begin position="23"/>
        <end position="177"/>
    </location>
</feature>
<feature type="signal peptide" evidence="1">
    <location>
        <begin position="1"/>
        <end position="22"/>
    </location>
</feature>
<evidence type="ECO:0008006" key="4">
    <source>
        <dbReference type="Google" id="ProtNLM"/>
    </source>
</evidence>
<dbReference type="SUPFAM" id="SSF56925">
    <property type="entry name" value="OMPA-like"/>
    <property type="match status" value="1"/>
</dbReference>
<name>A0A060RCS2_9BACT</name>
<gene>
    <name evidence="2" type="ORF">BN938_1134</name>
</gene>
<reference evidence="2 3" key="1">
    <citation type="journal article" date="2015" name="Genome Announc.">
        <title>Complete Genome Sequence of the Novel Leech Symbiont Mucinivorans hirudinis M3T.</title>
        <authorList>
            <person name="Nelson M.C."/>
            <person name="Bomar L."/>
            <person name="Graf J."/>
        </authorList>
    </citation>
    <scope>NUCLEOTIDE SEQUENCE [LARGE SCALE GENOMIC DNA]</scope>
    <source>
        <strain evidence="3">M3</strain>
    </source>
</reference>
<dbReference type="eggNOG" id="ENOG5030K9F">
    <property type="taxonomic scope" value="Bacteria"/>
</dbReference>